<dbReference type="Gene3D" id="1.10.730.20">
    <property type="match status" value="1"/>
</dbReference>
<feature type="region of interest" description="Disordered" evidence="11">
    <location>
        <begin position="350"/>
        <end position="369"/>
    </location>
</feature>
<keyword evidence="15" id="KW-1185">Reference proteome</keyword>
<dbReference type="Proteomes" id="UP000664288">
    <property type="component" value="Unassembled WGS sequence"/>
</dbReference>
<dbReference type="InterPro" id="IPR023585">
    <property type="entry name" value="Ile-tRNA-ligase_type1"/>
</dbReference>
<comment type="domain">
    <text evidence="10">IleRS has two distinct active sites: one for aminoacylation and one for editing. The misactivated valine is translocated from the active site to the editing site, which sterically excludes the correctly activated isoleucine. The single editing site contains two valyl binding pockets, one specific for each substrate (Val-AMP or Val-tRNA(Ile)).</text>
</comment>
<evidence type="ECO:0000256" key="8">
    <source>
        <dbReference type="ARBA" id="ARBA00025217"/>
    </source>
</evidence>
<dbReference type="InterPro" id="IPR050081">
    <property type="entry name" value="Ile-tRNA_ligase"/>
</dbReference>
<evidence type="ECO:0000313" key="15">
    <source>
        <dbReference type="Proteomes" id="UP000664288"/>
    </source>
</evidence>
<keyword evidence="4 10" id="KW-0547">Nucleotide-binding</keyword>
<feature type="short sequence motif" description="'HIGH' region" evidence="10">
    <location>
        <begin position="75"/>
        <end position="85"/>
    </location>
</feature>
<feature type="binding site" evidence="10">
    <location>
        <position position="723"/>
    </location>
    <ligand>
        <name>L-isoleucyl-5'-AMP</name>
        <dbReference type="ChEBI" id="CHEBI:178002"/>
    </ligand>
</feature>
<gene>
    <name evidence="10" type="primary">ileS</name>
    <name evidence="14" type="ORF">J1C47_09535</name>
</gene>
<comment type="caution">
    <text evidence="10">Lacks conserved residue(s) required for the propagation of feature annotation.</text>
</comment>
<dbReference type="SUPFAM" id="SSF50677">
    <property type="entry name" value="ValRS/IleRS/LeuRS editing domain"/>
    <property type="match status" value="1"/>
</dbReference>
<feature type="region of interest" description="Disordered" evidence="11">
    <location>
        <begin position="456"/>
        <end position="475"/>
    </location>
</feature>
<feature type="region of interest" description="Disordered" evidence="11">
    <location>
        <begin position="543"/>
        <end position="589"/>
    </location>
</feature>
<dbReference type="Gene3D" id="3.90.740.10">
    <property type="entry name" value="Valyl/Leucyl/Isoleucyl-tRNA synthetase, editing domain"/>
    <property type="match status" value="1"/>
</dbReference>
<evidence type="ECO:0000256" key="5">
    <source>
        <dbReference type="ARBA" id="ARBA00022840"/>
    </source>
</evidence>
<evidence type="ECO:0000256" key="4">
    <source>
        <dbReference type="ARBA" id="ARBA00022741"/>
    </source>
</evidence>
<dbReference type="InterPro" id="IPR001412">
    <property type="entry name" value="aa-tRNA-synth_I_CS"/>
</dbReference>
<evidence type="ECO:0000256" key="11">
    <source>
        <dbReference type="SAM" id="MobiDB-lite"/>
    </source>
</evidence>
<comment type="subcellular location">
    <subcellularLocation>
        <location evidence="10">Cytoplasm</location>
    </subcellularLocation>
</comment>
<dbReference type="EC" id="6.1.1.5" evidence="10"/>
<reference evidence="14 15" key="1">
    <citation type="submission" date="2021-03" db="EMBL/GenBank/DDBJ databases">
        <title>Whole genome sequence of Jiella sp. MQZ13P-4.</title>
        <authorList>
            <person name="Tuo L."/>
        </authorList>
    </citation>
    <scope>NUCLEOTIDE SEQUENCE [LARGE SCALE GENOMIC DNA]</scope>
    <source>
        <strain evidence="14 15">MQZ13P-4</strain>
    </source>
</reference>
<feature type="domain" description="Aminoacyl-tRNA synthetase class Ia" evidence="12">
    <location>
        <begin position="45"/>
        <end position="527"/>
    </location>
</feature>
<dbReference type="InterPro" id="IPR009080">
    <property type="entry name" value="tRNAsynth_Ia_anticodon-bd"/>
</dbReference>
<evidence type="ECO:0000256" key="7">
    <source>
        <dbReference type="ARBA" id="ARBA00023146"/>
    </source>
</evidence>
<dbReference type="PROSITE" id="PS00178">
    <property type="entry name" value="AA_TRNA_LIGASE_I"/>
    <property type="match status" value="1"/>
</dbReference>
<dbReference type="EMBL" id="JAFMPY010000008">
    <property type="protein sequence ID" value="MBO0903882.1"/>
    <property type="molecule type" value="Genomic_DNA"/>
</dbReference>
<feature type="domain" description="Methionyl/Valyl/Leucyl/Isoleucyl-tRNA synthetase anticodon-binding" evidence="13">
    <location>
        <begin position="846"/>
        <end position="994"/>
    </location>
</feature>
<protein>
    <recommendedName>
        <fullName evidence="10">Isoleucine--tRNA ligase</fullName>
        <ecNumber evidence="10">6.1.1.5</ecNumber>
    </recommendedName>
    <alternativeName>
        <fullName evidence="10">Isoleucyl-tRNA synthetase</fullName>
        <shortName evidence="10">IleRS</shortName>
    </alternativeName>
</protein>
<feature type="short sequence motif" description="'KMSKS' region" evidence="10">
    <location>
        <begin position="764"/>
        <end position="768"/>
    </location>
</feature>
<dbReference type="CDD" id="cd07960">
    <property type="entry name" value="Anticodon_Ia_Ile_BEm"/>
    <property type="match status" value="1"/>
</dbReference>
<dbReference type="Pfam" id="PF00133">
    <property type="entry name" value="tRNA-synt_1"/>
    <property type="match status" value="2"/>
</dbReference>
<organism evidence="14 15">
    <name type="scientific">Jiella sonneratiae</name>
    <dbReference type="NCBI Taxonomy" id="2816856"/>
    <lineage>
        <taxon>Bacteria</taxon>
        <taxon>Pseudomonadati</taxon>
        <taxon>Pseudomonadota</taxon>
        <taxon>Alphaproteobacteria</taxon>
        <taxon>Hyphomicrobiales</taxon>
        <taxon>Aurantimonadaceae</taxon>
        <taxon>Jiella</taxon>
    </lineage>
</organism>
<dbReference type="GO" id="GO:0004822">
    <property type="term" value="F:isoleucine-tRNA ligase activity"/>
    <property type="evidence" value="ECO:0007669"/>
    <property type="project" value="UniProtKB-EC"/>
</dbReference>
<evidence type="ECO:0000256" key="2">
    <source>
        <dbReference type="ARBA" id="ARBA00022490"/>
    </source>
</evidence>
<dbReference type="SUPFAM" id="SSF52374">
    <property type="entry name" value="Nucleotidylyl transferase"/>
    <property type="match status" value="1"/>
</dbReference>
<evidence type="ECO:0000256" key="6">
    <source>
        <dbReference type="ARBA" id="ARBA00022917"/>
    </source>
</evidence>
<evidence type="ECO:0000256" key="10">
    <source>
        <dbReference type="HAMAP-Rule" id="MF_02002"/>
    </source>
</evidence>
<dbReference type="SUPFAM" id="SSF47323">
    <property type="entry name" value="Anticodon-binding domain of a subclass of class I aminoacyl-tRNA synthetases"/>
    <property type="match status" value="1"/>
</dbReference>
<dbReference type="InterPro" id="IPR014729">
    <property type="entry name" value="Rossmann-like_a/b/a_fold"/>
</dbReference>
<proteinExistence type="inferred from homology"/>
<comment type="subunit">
    <text evidence="10">Monomer.</text>
</comment>
<dbReference type="InterPro" id="IPR002300">
    <property type="entry name" value="aa-tRNA-synth_Ia"/>
</dbReference>
<dbReference type="Gene3D" id="3.40.50.620">
    <property type="entry name" value="HUPs"/>
    <property type="match status" value="2"/>
</dbReference>
<feature type="domain" description="Aminoacyl-tRNA synthetase class Ia" evidence="12">
    <location>
        <begin position="590"/>
        <end position="802"/>
    </location>
</feature>
<dbReference type="InterPro" id="IPR009008">
    <property type="entry name" value="Val/Leu/Ile-tRNA-synth_edit"/>
</dbReference>
<dbReference type="InterPro" id="IPR002301">
    <property type="entry name" value="Ile-tRNA-ligase"/>
</dbReference>
<keyword evidence="7 10" id="KW-0030">Aminoacyl-tRNA synthetase</keyword>
<name>A0ABS3J2J4_9HYPH</name>
<dbReference type="InterPro" id="IPR013155">
    <property type="entry name" value="M/V/L/I-tRNA-synth_anticd-bd"/>
</dbReference>
<comment type="catalytic activity">
    <reaction evidence="9 10">
        <text>tRNA(Ile) + L-isoleucine + ATP = L-isoleucyl-tRNA(Ile) + AMP + diphosphate</text>
        <dbReference type="Rhea" id="RHEA:11060"/>
        <dbReference type="Rhea" id="RHEA-COMP:9666"/>
        <dbReference type="Rhea" id="RHEA-COMP:9695"/>
        <dbReference type="ChEBI" id="CHEBI:30616"/>
        <dbReference type="ChEBI" id="CHEBI:33019"/>
        <dbReference type="ChEBI" id="CHEBI:58045"/>
        <dbReference type="ChEBI" id="CHEBI:78442"/>
        <dbReference type="ChEBI" id="CHEBI:78528"/>
        <dbReference type="ChEBI" id="CHEBI:456215"/>
        <dbReference type="EC" id="6.1.1.5"/>
    </reaction>
</comment>
<dbReference type="Pfam" id="PF08264">
    <property type="entry name" value="Anticodon_1"/>
    <property type="match status" value="1"/>
</dbReference>
<dbReference type="HAMAP" id="MF_02002">
    <property type="entry name" value="Ile_tRNA_synth_type1"/>
    <property type="match status" value="1"/>
</dbReference>
<evidence type="ECO:0000259" key="12">
    <source>
        <dbReference type="Pfam" id="PF00133"/>
    </source>
</evidence>
<dbReference type="PANTHER" id="PTHR42765:SF1">
    <property type="entry name" value="ISOLEUCINE--TRNA LIGASE, MITOCHONDRIAL"/>
    <property type="match status" value="1"/>
</dbReference>
<keyword evidence="2 10" id="KW-0963">Cytoplasm</keyword>
<dbReference type="PANTHER" id="PTHR42765">
    <property type="entry name" value="SOLEUCYL-TRNA SYNTHETASE"/>
    <property type="match status" value="1"/>
</dbReference>
<feature type="compositionally biased region" description="Low complexity" evidence="11">
    <location>
        <begin position="554"/>
        <end position="575"/>
    </location>
</feature>
<comment type="caution">
    <text evidence="14">The sequence shown here is derived from an EMBL/GenBank/DDBJ whole genome shotgun (WGS) entry which is preliminary data.</text>
</comment>
<evidence type="ECO:0000256" key="9">
    <source>
        <dbReference type="ARBA" id="ARBA00048359"/>
    </source>
</evidence>
<evidence type="ECO:0000313" key="14">
    <source>
        <dbReference type="EMBL" id="MBO0903882.1"/>
    </source>
</evidence>
<feature type="binding site" evidence="10">
    <location>
        <position position="767"/>
    </location>
    <ligand>
        <name>ATP</name>
        <dbReference type="ChEBI" id="CHEBI:30616"/>
    </ligand>
</feature>
<evidence type="ECO:0000259" key="13">
    <source>
        <dbReference type="Pfam" id="PF08264"/>
    </source>
</evidence>
<accession>A0ABS3J2J4</accession>
<keyword evidence="5 10" id="KW-0067">ATP-binding</keyword>
<comment type="similarity">
    <text evidence="1 10">Belongs to the class-I aminoacyl-tRNA synthetase family. IleS type 1 subfamily.</text>
</comment>
<dbReference type="InterPro" id="IPR033708">
    <property type="entry name" value="Anticodon_Ile_BEm"/>
</dbReference>
<dbReference type="RefSeq" id="WP_207350529.1">
    <property type="nucleotide sequence ID" value="NZ_JAFMPY010000008.1"/>
</dbReference>
<dbReference type="PRINTS" id="PR00984">
    <property type="entry name" value="TRNASYNTHILE"/>
</dbReference>
<evidence type="ECO:0000256" key="3">
    <source>
        <dbReference type="ARBA" id="ARBA00022598"/>
    </source>
</evidence>
<sequence length="1094" mass="120103">MTDKTTDTGLSDAASAGTVDYAKTLFLPETEFPMRAGLPKAEPEWLDKWNGMDLYGKLRQASAGRPKYVLHDGPPYANGNLHIGHALNKILKDVINRSFQMRGYDANYVPGWDCHGLPIEWKIEEENYRSKGRQKPDLSDAAAMIEFRKECRAYAEHWVDVQAGEFRRLGVEGDFKDPYLTMAYGAEAVIAGELLKFAMSGQLYRGSKPVMWSVVEKTALAEAEVEYHDHESDTVWVKFPVRGEGTLAGASVVIWTTTPWTIPGNRAIAFSDRIAYGLYEVTAPDDAENPRWAKEGERYVLADALAADVFAKARLPEGGWHKVADVPAADLRGLVVDHPLKAWRPISPLAGEMSAQPTEGGRGGAEAPPSALPGISPSRGEIGASSSVPYAFPVPLIAGDHVTDDAGTGFVHTAPGHGREDFDAWMEMRRDLERRGIDTAIPFTVDDDGFYTKDAPGFGPDAPEGPARVIDDKGKKGDANKRVIDALIAAGNLLARGRLKHSYPHSWRSKKPVIFRNTPQWFVHMDRDLGGYGLEGAAPISPLAGEMSAKPTEGGASAQPSGGSALGAPPSALPGISPTRGEIGSPSTEDTLRHRALAAIDETRFVPASGQNRLRGMIAERPDWVLSRQRAWGVPICVFADADGNVLKDEAVNERILKAFAEEGADAWFAEGAKERFLGNGHDGEKWAMVRDILDVWFDSGSTHAFCLEKRPDLKWPADLYLEGSDQHRGWFHSSLLESCGTRGRAPYDAVLTHGFVMDEEGRKMSKSLGNVVTPQEVIKQSGADILRLWVVSSDYSEDLRLGKTILQTNVDSYRKLRNTIRWMLGTLAHDTGDEVAHADMPELERLMLHRIAELDEVVTRGYDAFDFKRISRALLDFVVVELSAFYFDVRKDALYCDPISSVKRKAALQVVRTLFDHLVTWLAPMLPFTMEEAWLSRHPEAVSVHLEQFREVDPAWRDEALAARWQAVRRVRRVVMGALEEKRRDKVIGSSLEAWPTVHVADAETRALVAAADFAEICITSGIEISGEAAPEGAFTLADVPGVAVVFAKAEGAKCARSWKITGDVGADPEFPDVSARDAKALRELKAAGRLAA</sequence>
<keyword evidence="3 10" id="KW-0436">Ligase</keyword>
<evidence type="ECO:0000256" key="1">
    <source>
        <dbReference type="ARBA" id="ARBA00006887"/>
    </source>
</evidence>
<keyword evidence="6 10" id="KW-0648">Protein biosynthesis</keyword>
<comment type="function">
    <text evidence="8 10">Catalyzes the attachment of isoleucine to tRNA(Ile). As IleRS can inadvertently accommodate and process structurally similar amino acids such as valine, to avoid such errors it has two additional distinct tRNA(Ile)-dependent editing activities. One activity is designated as 'pretransfer' editing and involves the hydrolysis of activated Val-AMP. The other activity is designated 'posttransfer' editing and involves deacylation of mischarged Val-tRNA(Ile).</text>
</comment>